<dbReference type="SUPFAM" id="SSF53448">
    <property type="entry name" value="Nucleotide-diphospho-sugar transferases"/>
    <property type="match status" value="1"/>
</dbReference>
<dbReference type="InterPro" id="IPR039367">
    <property type="entry name" value="Och1-like"/>
</dbReference>
<dbReference type="KEGG" id="kaf:KAFR_0F03660"/>
<dbReference type="Proteomes" id="UP000005220">
    <property type="component" value="Chromosome 6"/>
</dbReference>
<protein>
    <recommendedName>
        <fullName evidence="5">Glycosyltransferase family 32 protein</fullName>
    </recommendedName>
</protein>
<dbReference type="FunCoup" id="H2AX62">
    <property type="interactions" value="88"/>
</dbReference>
<dbReference type="EMBL" id="HE650826">
    <property type="protein sequence ID" value="CCF58962.1"/>
    <property type="molecule type" value="Genomic_DNA"/>
</dbReference>
<dbReference type="GO" id="GO:0000136">
    <property type="term" value="C:mannan polymerase complex"/>
    <property type="evidence" value="ECO:0007669"/>
    <property type="project" value="TreeGrafter"/>
</dbReference>
<dbReference type="GO" id="GO:0006487">
    <property type="term" value="P:protein N-linked glycosylation"/>
    <property type="evidence" value="ECO:0007669"/>
    <property type="project" value="TreeGrafter"/>
</dbReference>
<keyword evidence="2" id="KW-0472">Membrane</keyword>
<dbReference type="PANTHER" id="PTHR31834:SF1">
    <property type="entry name" value="INITIATION-SPECIFIC ALPHA-1,6-MANNOSYLTRANSFERASE"/>
    <property type="match status" value="1"/>
</dbReference>
<dbReference type="STRING" id="1071382.H2AX62"/>
<dbReference type="eggNOG" id="ENOG502QW2I">
    <property type="taxonomic scope" value="Eukaryota"/>
</dbReference>
<accession>H2AX62</accession>
<dbReference type="HOGENOM" id="CLU_022381_5_2_1"/>
<evidence type="ECO:0000256" key="1">
    <source>
        <dbReference type="ARBA" id="ARBA00009003"/>
    </source>
</evidence>
<dbReference type="PANTHER" id="PTHR31834">
    <property type="entry name" value="INITIATION-SPECIFIC ALPHA-1,6-MANNOSYLTRANSFERASE"/>
    <property type="match status" value="1"/>
</dbReference>
<dbReference type="GO" id="GO:0000009">
    <property type="term" value="F:alpha-1,6-mannosyltransferase activity"/>
    <property type="evidence" value="ECO:0007669"/>
    <property type="project" value="InterPro"/>
</dbReference>
<evidence type="ECO:0000313" key="4">
    <source>
        <dbReference type="Proteomes" id="UP000005220"/>
    </source>
</evidence>
<evidence type="ECO:0000313" key="3">
    <source>
        <dbReference type="EMBL" id="CCF58962.1"/>
    </source>
</evidence>
<keyword evidence="4" id="KW-1185">Reference proteome</keyword>
<dbReference type="AlphaFoldDB" id="H2AX62"/>
<comment type="similarity">
    <text evidence="1">Belongs to the glycosyltransferase 32 family.</text>
</comment>
<dbReference type="InParanoid" id="H2AX62"/>
<dbReference type="InterPro" id="IPR007577">
    <property type="entry name" value="GlycoTrfase_DXD_sugar-bd_CS"/>
</dbReference>
<reference evidence="3 4" key="1">
    <citation type="journal article" date="2011" name="Proc. Natl. Acad. Sci. U.S.A.">
        <title>Evolutionary erosion of yeast sex chromosomes by mating-type switching accidents.</title>
        <authorList>
            <person name="Gordon J.L."/>
            <person name="Armisen D."/>
            <person name="Proux-Wera E."/>
            <person name="Oheigeartaigh S.S."/>
            <person name="Byrne K.P."/>
            <person name="Wolfe K.H."/>
        </authorList>
    </citation>
    <scope>NUCLEOTIDE SEQUENCE [LARGE SCALE GENOMIC DNA]</scope>
    <source>
        <strain evidence="4">ATCC 22294 / BCRC 22015 / CBS 2517 / CECT 1963 / NBRC 1671 / NRRL Y-8276</strain>
    </source>
</reference>
<name>H2AX62_KAZAF</name>
<evidence type="ECO:0000256" key="2">
    <source>
        <dbReference type="SAM" id="Phobius"/>
    </source>
</evidence>
<dbReference type="GeneID" id="13884430"/>
<dbReference type="RefSeq" id="XP_003958097.1">
    <property type="nucleotide sequence ID" value="XM_003958048.1"/>
</dbReference>
<keyword evidence="2" id="KW-1133">Transmembrane helix</keyword>
<dbReference type="Pfam" id="PF04488">
    <property type="entry name" value="Gly_transf_sug"/>
    <property type="match status" value="1"/>
</dbReference>
<feature type="transmembrane region" description="Helical" evidence="2">
    <location>
        <begin position="16"/>
        <end position="33"/>
    </location>
</feature>
<dbReference type="OrthoDB" id="409543at2759"/>
<keyword evidence="2" id="KW-0812">Transmembrane</keyword>
<gene>
    <name evidence="3" type="primary">KAFR0F03660</name>
    <name evidence="3" type="ORF">KAFR_0F03660</name>
</gene>
<evidence type="ECO:0008006" key="5">
    <source>
        <dbReference type="Google" id="ProtNLM"/>
    </source>
</evidence>
<dbReference type="Gene3D" id="3.90.550.20">
    <property type="match status" value="1"/>
</dbReference>
<sequence>MSVDAIFSRFSSKRKYKLIFISIVILYTVISIHNNNKAISRKFESITGKIRLPTTSHLDDINLKEIDVQNSDLKEELDLRKQLTMMFPYDYTKPIPRKVWQTWKVGPNSKKFPENYRSFEEKWTRYSDSASFSYSLITDDHISAFLKNTYGEVPTIIEAFDLLPNKILKADFFRYLILYARGGIYSDMDTIPLKALNSWPSTNHNILSKLTRMQPLPENEPGLVVGIEADPDRPDWNENYARRIQFCQWTIQAKPGHPVLREIILNITTTTLNSVENNLSKDIDLQFPEDYNINYRHSRRNDKSVKHNQLKNSKNIDGTDIMNWTGPGIFTDIIFEYLNNLIQNNGNVFIINDHLDADVTDVTNPAQKFLIKIKESMIKHKIIPWEFFSLMTKPVIVDDIMVLPITSFSPDVGHMGAKSQGDEMAFVKHMFSGSWKEDADGNKPN</sequence>
<organism evidence="3 4">
    <name type="scientific">Kazachstania africana (strain ATCC 22294 / BCRC 22015 / CBS 2517 / CECT 1963 / NBRC 1671 / NRRL Y-8276)</name>
    <name type="common">Yeast</name>
    <name type="synonym">Kluyveromyces africanus</name>
    <dbReference type="NCBI Taxonomy" id="1071382"/>
    <lineage>
        <taxon>Eukaryota</taxon>
        <taxon>Fungi</taxon>
        <taxon>Dikarya</taxon>
        <taxon>Ascomycota</taxon>
        <taxon>Saccharomycotina</taxon>
        <taxon>Saccharomycetes</taxon>
        <taxon>Saccharomycetales</taxon>
        <taxon>Saccharomycetaceae</taxon>
        <taxon>Kazachstania</taxon>
    </lineage>
</organism>
<proteinExistence type="inferred from homology"/>
<dbReference type="InterPro" id="IPR029044">
    <property type="entry name" value="Nucleotide-diphossugar_trans"/>
</dbReference>